<evidence type="ECO:0000256" key="1">
    <source>
        <dbReference type="SAM" id="SignalP"/>
    </source>
</evidence>
<accession>A0A1G9JCE9</accession>
<dbReference type="OrthoDB" id="9786645at2"/>
<feature type="signal peptide" evidence="1">
    <location>
        <begin position="1"/>
        <end position="19"/>
    </location>
</feature>
<gene>
    <name evidence="2" type="ORF">SAMN05421823_105273</name>
</gene>
<dbReference type="RefSeq" id="WP_089683419.1">
    <property type="nucleotide sequence ID" value="NZ_FNFO01000005.1"/>
</dbReference>
<keyword evidence="1" id="KW-0732">Signal</keyword>
<evidence type="ECO:0008006" key="4">
    <source>
        <dbReference type="Google" id="ProtNLM"/>
    </source>
</evidence>
<reference evidence="2 3" key="1">
    <citation type="submission" date="2016-10" db="EMBL/GenBank/DDBJ databases">
        <authorList>
            <person name="de Groot N.N."/>
        </authorList>
    </citation>
    <scope>NUCLEOTIDE SEQUENCE [LARGE SCALE GENOMIC DNA]</scope>
    <source>
        <strain evidence="2 3">DSM 25186</strain>
    </source>
</reference>
<dbReference type="AlphaFoldDB" id="A0A1G9JCE9"/>
<dbReference type="Proteomes" id="UP000198510">
    <property type="component" value="Unassembled WGS sequence"/>
</dbReference>
<dbReference type="EMBL" id="FNFO01000005">
    <property type="protein sequence ID" value="SDL35108.1"/>
    <property type="molecule type" value="Genomic_DNA"/>
</dbReference>
<keyword evidence="3" id="KW-1185">Reference proteome</keyword>
<dbReference type="InterPro" id="IPR011250">
    <property type="entry name" value="OMP/PagP_B-barrel"/>
</dbReference>
<protein>
    <recommendedName>
        <fullName evidence="4">Type IX secretion system membrane protein, PorP/SprF family</fullName>
    </recommendedName>
</protein>
<organism evidence="2 3">
    <name type="scientific">Catalinimonas alkaloidigena</name>
    <dbReference type="NCBI Taxonomy" id="1075417"/>
    <lineage>
        <taxon>Bacteria</taxon>
        <taxon>Pseudomonadati</taxon>
        <taxon>Bacteroidota</taxon>
        <taxon>Cytophagia</taxon>
        <taxon>Cytophagales</taxon>
        <taxon>Catalimonadaceae</taxon>
        <taxon>Catalinimonas</taxon>
    </lineage>
</organism>
<dbReference type="SUPFAM" id="SSF56925">
    <property type="entry name" value="OMPA-like"/>
    <property type="match status" value="1"/>
</dbReference>
<name>A0A1G9JCE9_9BACT</name>
<dbReference type="Gene3D" id="2.40.160.60">
    <property type="entry name" value="Outer membrane protein transport protein (OMPP1/FadL/TodX)"/>
    <property type="match status" value="1"/>
</dbReference>
<evidence type="ECO:0000313" key="3">
    <source>
        <dbReference type="Proteomes" id="UP000198510"/>
    </source>
</evidence>
<dbReference type="STRING" id="1075417.SAMN05421823_105273"/>
<evidence type="ECO:0000313" key="2">
    <source>
        <dbReference type="EMBL" id="SDL35108.1"/>
    </source>
</evidence>
<feature type="chain" id="PRO_5011695923" description="Type IX secretion system membrane protein, PorP/SprF family" evidence="1">
    <location>
        <begin position="20"/>
        <end position="280"/>
    </location>
</feature>
<sequence length="280" mass="30517">MKRLLSLFTTFILIFPALAGNDAPVSGGQAQGMGGTGVTLRDTWSLFNNVGGLAGLDKPSVGLFFERRFATNAFNVGALAVAFPGQRWGAAGLSFRRFGTDLYNEQRLGLAYGHKLGEVTLGAQAEYLQTAIAEVGTRHAFVLNLGGVASILPHLHFGAYIFNVTQTRLADYLDERVPTVMKAGLSYRPTDALMINLETEKDLDYPALVRAGVEYRIIPEVALRTGISTDPSVFYFGAGFTRHQFALDYALSTHPSLGLSHHLSLQYRFDVRKKKPTPAS</sequence>
<proteinExistence type="predicted"/>